<evidence type="ECO:0000313" key="4">
    <source>
        <dbReference type="EMBL" id="QHT82564.1"/>
    </source>
</evidence>
<feature type="transmembrane region" description="Helical" evidence="2">
    <location>
        <begin position="21"/>
        <end position="45"/>
    </location>
</feature>
<name>A0A6C0HQ72_9ZZZZ</name>
<dbReference type="Gene3D" id="3.10.100.10">
    <property type="entry name" value="Mannose-Binding Protein A, subunit A"/>
    <property type="match status" value="1"/>
</dbReference>
<reference evidence="4" key="1">
    <citation type="journal article" date="2020" name="Nature">
        <title>Giant virus diversity and host interactions through global metagenomics.</title>
        <authorList>
            <person name="Schulz F."/>
            <person name="Roux S."/>
            <person name="Paez-Espino D."/>
            <person name="Jungbluth S."/>
            <person name="Walsh D.A."/>
            <person name="Denef V.J."/>
            <person name="McMahon K.D."/>
            <person name="Konstantinidis K.T."/>
            <person name="Eloe-Fadrosh E.A."/>
            <person name="Kyrpides N.C."/>
            <person name="Woyke T."/>
        </authorList>
    </citation>
    <scope>NUCLEOTIDE SEQUENCE</scope>
    <source>
        <strain evidence="4">GVMAG-M-3300023184-165</strain>
    </source>
</reference>
<evidence type="ECO:0000256" key="1">
    <source>
        <dbReference type="ARBA" id="ARBA00023157"/>
    </source>
</evidence>
<dbReference type="SMART" id="SM00445">
    <property type="entry name" value="LINK"/>
    <property type="match status" value="1"/>
</dbReference>
<evidence type="ECO:0000256" key="2">
    <source>
        <dbReference type="SAM" id="Phobius"/>
    </source>
</evidence>
<dbReference type="PROSITE" id="PS50963">
    <property type="entry name" value="LINK_2"/>
    <property type="match status" value="1"/>
</dbReference>
<dbReference type="InterPro" id="IPR000538">
    <property type="entry name" value="Link_dom"/>
</dbReference>
<dbReference type="SUPFAM" id="SSF56436">
    <property type="entry name" value="C-type lectin-like"/>
    <property type="match status" value="1"/>
</dbReference>
<evidence type="ECO:0000259" key="3">
    <source>
        <dbReference type="PROSITE" id="PS50963"/>
    </source>
</evidence>
<dbReference type="GO" id="GO:0007155">
    <property type="term" value="P:cell adhesion"/>
    <property type="evidence" value="ECO:0007669"/>
    <property type="project" value="InterPro"/>
</dbReference>
<keyword evidence="2" id="KW-0812">Transmembrane</keyword>
<keyword evidence="2" id="KW-0472">Membrane</keyword>
<dbReference type="InterPro" id="IPR016187">
    <property type="entry name" value="CTDL_fold"/>
</dbReference>
<proteinExistence type="predicted"/>
<keyword evidence="2" id="KW-1133">Transmembrane helix</keyword>
<dbReference type="Pfam" id="PF00193">
    <property type="entry name" value="Xlink"/>
    <property type="match status" value="1"/>
</dbReference>
<dbReference type="EMBL" id="MN740002">
    <property type="protein sequence ID" value="QHT82564.1"/>
    <property type="molecule type" value="Genomic_DNA"/>
</dbReference>
<dbReference type="InterPro" id="IPR016186">
    <property type="entry name" value="C-type_lectin-like/link_sf"/>
</dbReference>
<keyword evidence="1" id="KW-1015">Disulfide bond</keyword>
<organism evidence="4">
    <name type="scientific">viral metagenome</name>
    <dbReference type="NCBI Taxonomy" id="1070528"/>
    <lineage>
        <taxon>unclassified sequences</taxon>
        <taxon>metagenomes</taxon>
        <taxon>organismal metagenomes</taxon>
    </lineage>
</organism>
<protein>
    <recommendedName>
        <fullName evidence="3">Link domain-containing protein</fullName>
    </recommendedName>
</protein>
<dbReference type="GO" id="GO:0005540">
    <property type="term" value="F:hyaluronic acid binding"/>
    <property type="evidence" value="ECO:0007669"/>
    <property type="project" value="InterPro"/>
</dbReference>
<feature type="transmembrane region" description="Helical" evidence="2">
    <location>
        <begin position="69"/>
        <end position="91"/>
    </location>
</feature>
<accession>A0A6C0HQ72</accession>
<sequence>MDATTSSTIDPESMYNYMNGLLMNPTAFIILVFVVIIYIIFFVSLGDSSTTTYSTTNSGSSGLESSTNFIIMIVIGILIVLILFNAFQYFFSIDIIASIQNLFTPKKQLDIKVIQDIANPFDLSFNDTSFSRSNGQQVFNIPGNYYGYEQAQTLCKAYDSRLATYDEVENAYNKGGEWCNYGWSDGQMALFPTQKLTFDNLQKISGHEHDCGRPGVNGGYIANPNVKFGVNCFGYKPKITSEEEEMMQNTTPYPKTEKDIIMEKQVDFWKTKIDDILLSPFNYSTWSKV</sequence>
<feature type="domain" description="Link" evidence="3">
    <location>
        <begin position="134"/>
        <end position="234"/>
    </location>
</feature>
<dbReference type="AlphaFoldDB" id="A0A6C0HQ72"/>